<organism evidence="3 4">
    <name type="scientific">Hydrobacter penzbergensis</name>
    <dbReference type="NCBI Taxonomy" id="1235997"/>
    <lineage>
        <taxon>Bacteria</taxon>
        <taxon>Pseudomonadati</taxon>
        <taxon>Bacteroidota</taxon>
        <taxon>Chitinophagia</taxon>
        <taxon>Chitinophagales</taxon>
        <taxon>Chitinophagaceae</taxon>
        <taxon>Hydrobacter</taxon>
    </lineage>
</organism>
<keyword evidence="4" id="KW-1185">Reference proteome</keyword>
<sequence>MLRIDAHQHFWQYDPVRDAWIDNTMTAIRRDFLPEDLLPLLNKNQVDGCVAVQADQSETETDFLLQLAAQHPFIKGVVGWVDLRSPALEERLAHYSQFNLLKGFRHILQAEDPQFMLEDAFIKGINRLRQFGYTYDVLIYAHQLKHAAQFVAAFPDQPFVIDHIAKPAIKQGEITEWARDIRKVAGLPNVYCKVSGMVTETHWQQWNEATFRPYLNVVVEAFGMNRLMYGSDWPVCLLAADYEANMNIVKHYFSSFSAEEQNRFFGGNAIQFYQLS</sequence>
<comment type="similarity">
    <text evidence="1">Belongs to the metallo-dependent hydrolases superfamily.</text>
</comment>
<dbReference type="PANTHER" id="PTHR43569">
    <property type="entry name" value="AMIDOHYDROLASE"/>
    <property type="match status" value="1"/>
</dbReference>
<dbReference type="InterPro" id="IPR052350">
    <property type="entry name" value="Metallo-dep_Lactonases"/>
</dbReference>
<dbReference type="Proteomes" id="UP000198711">
    <property type="component" value="Unassembled WGS sequence"/>
</dbReference>
<evidence type="ECO:0000313" key="3">
    <source>
        <dbReference type="EMBL" id="SDW80812.1"/>
    </source>
</evidence>
<dbReference type="AlphaFoldDB" id="A0A8X8IEE0"/>
<feature type="domain" description="Amidohydrolase-related" evidence="2">
    <location>
        <begin position="4"/>
        <end position="275"/>
    </location>
</feature>
<evidence type="ECO:0000313" key="4">
    <source>
        <dbReference type="Proteomes" id="UP000198711"/>
    </source>
</evidence>
<dbReference type="SUPFAM" id="SSF51556">
    <property type="entry name" value="Metallo-dependent hydrolases"/>
    <property type="match status" value="1"/>
</dbReference>
<evidence type="ECO:0000259" key="2">
    <source>
        <dbReference type="Pfam" id="PF04909"/>
    </source>
</evidence>
<dbReference type="InterPro" id="IPR006680">
    <property type="entry name" value="Amidohydro-rel"/>
</dbReference>
<name>A0A8X8IEE0_9BACT</name>
<proteinExistence type="inferred from homology"/>
<evidence type="ECO:0000256" key="1">
    <source>
        <dbReference type="ARBA" id="ARBA00038310"/>
    </source>
</evidence>
<comment type="caution">
    <text evidence="3">The sequence shown here is derived from an EMBL/GenBank/DDBJ whole genome shotgun (WGS) entry which is preliminary data.</text>
</comment>
<accession>A0A8X8IEE0</accession>
<dbReference type="PANTHER" id="PTHR43569:SF2">
    <property type="entry name" value="AMIDOHYDROLASE-RELATED DOMAIN-CONTAINING PROTEIN"/>
    <property type="match status" value="1"/>
</dbReference>
<dbReference type="EMBL" id="FNNO01000006">
    <property type="protein sequence ID" value="SDW80812.1"/>
    <property type="molecule type" value="Genomic_DNA"/>
</dbReference>
<gene>
    <name evidence="3" type="ORF">SAMN05444410_1069</name>
</gene>
<dbReference type="Pfam" id="PF04909">
    <property type="entry name" value="Amidohydro_2"/>
    <property type="match status" value="1"/>
</dbReference>
<dbReference type="Gene3D" id="3.20.20.140">
    <property type="entry name" value="Metal-dependent hydrolases"/>
    <property type="match status" value="1"/>
</dbReference>
<dbReference type="GO" id="GO:0016787">
    <property type="term" value="F:hydrolase activity"/>
    <property type="evidence" value="ECO:0007669"/>
    <property type="project" value="InterPro"/>
</dbReference>
<dbReference type="InterPro" id="IPR032466">
    <property type="entry name" value="Metal_Hydrolase"/>
</dbReference>
<protein>
    <submittedName>
        <fullName evidence="3">L-fuconolactonase</fullName>
    </submittedName>
</protein>
<dbReference type="RefSeq" id="WP_257574811.1">
    <property type="nucleotide sequence ID" value="NZ_FNNO01000006.1"/>
</dbReference>
<reference evidence="3 4" key="1">
    <citation type="submission" date="2016-10" db="EMBL/GenBank/DDBJ databases">
        <authorList>
            <person name="Varghese N."/>
            <person name="Submissions S."/>
        </authorList>
    </citation>
    <scope>NUCLEOTIDE SEQUENCE [LARGE SCALE GENOMIC DNA]</scope>
    <source>
        <strain evidence="3 4">DSM 25353</strain>
    </source>
</reference>